<keyword evidence="8" id="KW-0472">Membrane</keyword>
<dbReference type="Proteomes" id="UP001337655">
    <property type="component" value="Unassembled WGS sequence"/>
</dbReference>
<evidence type="ECO:0008006" key="11">
    <source>
        <dbReference type="Google" id="ProtNLM"/>
    </source>
</evidence>
<dbReference type="InterPro" id="IPR050529">
    <property type="entry name" value="CYP450_sterol_14alpha_dmase"/>
</dbReference>
<protein>
    <recommendedName>
        <fullName evidence="11">Cytochrome P450</fullName>
    </recommendedName>
</protein>
<proteinExistence type="inferred from homology"/>
<dbReference type="InterPro" id="IPR036396">
    <property type="entry name" value="Cyt_P450_sf"/>
</dbReference>
<keyword evidence="5 6" id="KW-0408">Iron</keyword>
<dbReference type="CDD" id="cd11040">
    <property type="entry name" value="CYP7_CYP8-like"/>
    <property type="match status" value="1"/>
</dbReference>
<dbReference type="InterPro" id="IPR002403">
    <property type="entry name" value="Cyt_P450_E_grp-IV"/>
</dbReference>
<evidence type="ECO:0000256" key="4">
    <source>
        <dbReference type="ARBA" id="ARBA00022723"/>
    </source>
</evidence>
<sequence>MDVLATVPRSAWYVALPFALVAALLSLIRVYTTWNYYRTIKYIEDVATRNGKAGKMTIQPPQIPYTIPFLGNALGFLDTTPGRFWVDLFKWHPRSSGACTLLLGGRRTHILYTPTVISAMFKDKTLKRDVFEEELYQKVFVMPEDQLNYAISGKHSEHEMNAAYMTRPERVNELTVHFTRVLEEVLDKDAEEIVTKDGIGLYNWLRDRMFTASTTALFGEEFFKYYPNYCEDFFYFDMQFMSFFFGFPMREASRRREQTFEKLQAWSKAMHEKSGGTPVDPEGPAWEPLFGSRLNRARQINYKERKLNARSSSALDLGITFGLSSNVIPATGWMLMNILNPKGDPNLLGRVLAELKEAEKSDGSIDVPVLINQPLIQSIWTETLRLYADVLITRNATQDTVLPMDEDGKTFIQLKKGDNVFAPSWIGHRDPEAWADDRAPTETFYADRFLQPDPQNPEKMVFSMTAVGKFYPFGGGRTICPGRVFAKQEALGALAMILLRFDFEVLGFVDKDGKGTEEFVQPALVYPGTAALAPGGDMKVRMRRRERLN</sequence>
<reference evidence="9 10" key="1">
    <citation type="submission" date="2023-08" db="EMBL/GenBank/DDBJ databases">
        <title>Black Yeasts Isolated from many extreme environments.</title>
        <authorList>
            <person name="Coleine C."/>
            <person name="Stajich J.E."/>
            <person name="Selbmann L."/>
        </authorList>
    </citation>
    <scope>NUCLEOTIDE SEQUENCE [LARGE SCALE GENOMIC DNA]</scope>
    <source>
        <strain evidence="9 10">CCFEE 5935</strain>
    </source>
</reference>
<feature type="binding site" description="axial binding residue" evidence="6">
    <location>
        <position position="480"/>
    </location>
    <ligand>
        <name>heme</name>
        <dbReference type="ChEBI" id="CHEBI:30413"/>
    </ligand>
    <ligandPart>
        <name>Fe</name>
        <dbReference type="ChEBI" id="CHEBI:18248"/>
    </ligandPart>
</feature>
<evidence type="ECO:0000256" key="8">
    <source>
        <dbReference type="SAM" id="Phobius"/>
    </source>
</evidence>
<evidence type="ECO:0000256" key="5">
    <source>
        <dbReference type="ARBA" id="ARBA00023004"/>
    </source>
</evidence>
<evidence type="ECO:0000256" key="3">
    <source>
        <dbReference type="ARBA" id="ARBA00022617"/>
    </source>
</evidence>
<dbReference type="EMBL" id="JAVRRT010000001">
    <property type="protein sequence ID" value="KAK5175738.1"/>
    <property type="molecule type" value="Genomic_DNA"/>
</dbReference>
<dbReference type="PROSITE" id="PS00086">
    <property type="entry name" value="CYTOCHROME_P450"/>
    <property type="match status" value="1"/>
</dbReference>
<feature type="transmembrane region" description="Helical" evidence="8">
    <location>
        <begin position="12"/>
        <end position="31"/>
    </location>
</feature>
<gene>
    <name evidence="9" type="ORF">LTR77_000877</name>
</gene>
<keyword evidence="10" id="KW-1185">Reference proteome</keyword>
<comment type="cofactor">
    <cofactor evidence="1 6">
        <name>heme</name>
        <dbReference type="ChEBI" id="CHEBI:30413"/>
    </cofactor>
</comment>
<evidence type="ECO:0000313" key="10">
    <source>
        <dbReference type="Proteomes" id="UP001337655"/>
    </source>
</evidence>
<dbReference type="InterPro" id="IPR001128">
    <property type="entry name" value="Cyt_P450"/>
</dbReference>
<organism evidence="9 10">
    <name type="scientific">Saxophila tyrrhenica</name>
    <dbReference type="NCBI Taxonomy" id="1690608"/>
    <lineage>
        <taxon>Eukaryota</taxon>
        <taxon>Fungi</taxon>
        <taxon>Dikarya</taxon>
        <taxon>Ascomycota</taxon>
        <taxon>Pezizomycotina</taxon>
        <taxon>Dothideomycetes</taxon>
        <taxon>Dothideomycetidae</taxon>
        <taxon>Mycosphaerellales</taxon>
        <taxon>Extremaceae</taxon>
        <taxon>Saxophila</taxon>
    </lineage>
</organism>
<keyword evidence="4 6" id="KW-0479">Metal-binding</keyword>
<evidence type="ECO:0000256" key="2">
    <source>
        <dbReference type="ARBA" id="ARBA00010617"/>
    </source>
</evidence>
<dbReference type="GO" id="GO:0005506">
    <property type="term" value="F:iron ion binding"/>
    <property type="evidence" value="ECO:0007669"/>
    <property type="project" value="InterPro"/>
</dbReference>
<dbReference type="AlphaFoldDB" id="A0AAV9PTS3"/>
<dbReference type="InterPro" id="IPR017972">
    <property type="entry name" value="Cyt_P450_CS"/>
</dbReference>
<dbReference type="PANTHER" id="PTHR24304:SF2">
    <property type="entry name" value="24-HYDROXYCHOLESTEROL 7-ALPHA-HYDROXYLASE"/>
    <property type="match status" value="1"/>
</dbReference>
<dbReference type="SUPFAM" id="SSF48264">
    <property type="entry name" value="Cytochrome P450"/>
    <property type="match status" value="1"/>
</dbReference>
<evidence type="ECO:0000256" key="7">
    <source>
        <dbReference type="RuleBase" id="RU000461"/>
    </source>
</evidence>
<dbReference type="GeneID" id="89922227"/>
<evidence type="ECO:0000256" key="1">
    <source>
        <dbReference type="ARBA" id="ARBA00001971"/>
    </source>
</evidence>
<dbReference type="GO" id="GO:0016705">
    <property type="term" value="F:oxidoreductase activity, acting on paired donors, with incorporation or reduction of molecular oxygen"/>
    <property type="evidence" value="ECO:0007669"/>
    <property type="project" value="InterPro"/>
</dbReference>
<evidence type="ECO:0000313" key="9">
    <source>
        <dbReference type="EMBL" id="KAK5175738.1"/>
    </source>
</evidence>
<dbReference type="GO" id="GO:0008395">
    <property type="term" value="F:steroid hydroxylase activity"/>
    <property type="evidence" value="ECO:0007669"/>
    <property type="project" value="TreeGrafter"/>
</dbReference>
<keyword evidence="8" id="KW-0812">Transmembrane</keyword>
<dbReference type="Gene3D" id="1.10.630.10">
    <property type="entry name" value="Cytochrome P450"/>
    <property type="match status" value="1"/>
</dbReference>
<dbReference type="GO" id="GO:0020037">
    <property type="term" value="F:heme binding"/>
    <property type="evidence" value="ECO:0007669"/>
    <property type="project" value="InterPro"/>
</dbReference>
<dbReference type="PANTHER" id="PTHR24304">
    <property type="entry name" value="CYTOCHROME P450 FAMILY 7"/>
    <property type="match status" value="1"/>
</dbReference>
<keyword evidence="7" id="KW-0503">Monooxygenase</keyword>
<evidence type="ECO:0000256" key="6">
    <source>
        <dbReference type="PIRSR" id="PIRSR602403-1"/>
    </source>
</evidence>
<accession>A0AAV9PTS3</accession>
<name>A0AAV9PTS3_9PEZI</name>
<dbReference type="RefSeq" id="XP_064664376.1">
    <property type="nucleotide sequence ID" value="XM_064798142.1"/>
</dbReference>
<comment type="similarity">
    <text evidence="2 7">Belongs to the cytochrome P450 family.</text>
</comment>
<dbReference type="Pfam" id="PF00067">
    <property type="entry name" value="p450"/>
    <property type="match status" value="1"/>
</dbReference>
<keyword evidence="7" id="KW-0560">Oxidoreductase</keyword>
<keyword evidence="3 6" id="KW-0349">Heme</keyword>
<dbReference type="PRINTS" id="PR00465">
    <property type="entry name" value="EP450IV"/>
</dbReference>
<comment type="caution">
    <text evidence="9">The sequence shown here is derived from an EMBL/GenBank/DDBJ whole genome shotgun (WGS) entry which is preliminary data.</text>
</comment>
<keyword evidence="8" id="KW-1133">Transmembrane helix</keyword>